<dbReference type="CDD" id="cd16098">
    <property type="entry name" value="FliS"/>
    <property type="match status" value="1"/>
</dbReference>
<dbReference type="Pfam" id="PF02561">
    <property type="entry name" value="FliS"/>
    <property type="match status" value="1"/>
</dbReference>
<comment type="caution">
    <text evidence="6">The sequence shown here is derived from an EMBL/GenBank/DDBJ whole genome shotgun (WGS) entry which is preliminary data.</text>
</comment>
<dbReference type="NCBIfam" id="TIGR00208">
    <property type="entry name" value="fliS"/>
    <property type="match status" value="1"/>
</dbReference>
<dbReference type="GO" id="GO:0071973">
    <property type="term" value="P:bacterial-type flagellum-dependent cell motility"/>
    <property type="evidence" value="ECO:0007669"/>
    <property type="project" value="TreeGrafter"/>
</dbReference>
<evidence type="ECO:0000256" key="4">
    <source>
        <dbReference type="ARBA" id="ARBA00022795"/>
    </source>
</evidence>
<sequence length="142" mass="16144">MEVNELISKEALHKKSPQEITALLYEACLNNLEDAKQAIDEKNYFVANEKLQKTNDILQRLGAGINYEAGIIADQLDVLYNYLADRLVTANFKKDTTIIDEVITTIESLSEAWVKALKSNDNPSQKTLKMKNSAYEQNIKYE</sequence>
<name>A0A3A9KE28_9BACI</name>
<comment type="subcellular location">
    <subcellularLocation>
        <location evidence="1">Cytoplasm</location>
        <location evidence="1">Cytosol</location>
    </subcellularLocation>
</comment>
<keyword evidence="3" id="KW-0963">Cytoplasm</keyword>
<evidence type="ECO:0000313" key="7">
    <source>
        <dbReference type="Proteomes" id="UP000281498"/>
    </source>
</evidence>
<comment type="similarity">
    <text evidence="2">Belongs to the FliS family.</text>
</comment>
<evidence type="ECO:0000256" key="2">
    <source>
        <dbReference type="ARBA" id="ARBA00008787"/>
    </source>
</evidence>
<evidence type="ECO:0000256" key="3">
    <source>
        <dbReference type="ARBA" id="ARBA00022490"/>
    </source>
</evidence>
<proteinExistence type="inferred from homology"/>
<keyword evidence="6" id="KW-0282">Flagellum</keyword>
<dbReference type="InterPro" id="IPR003713">
    <property type="entry name" value="FliS"/>
</dbReference>
<organism evidence="6 7">
    <name type="scientific">Salipaludibacillus neizhouensis</name>
    <dbReference type="NCBI Taxonomy" id="885475"/>
    <lineage>
        <taxon>Bacteria</taxon>
        <taxon>Bacillati</taxon>
        <taxon>Bacillota</taxon>
        <taxon>Bacilli</taxon>
        <taxon>Bacillales</taxon>
        <taxon>Bacillaceae</taxon>
    </lineage>
</organism>
<dbReference type="Proteomes" id="UP000281498">
    <property type="component" value="Unassembled WGS sequence"/>
</dbReference>
<dbReference type="SUPFAM" id="SSF101116">
    <property type="entry name" value="Flagellar export chaperone FliS"/>
    <property type="match status" value="1"/>
</dbReference>
<evidence type="ECO:0000256" key="1">
    <source>
        <dbReference type="ARBA" id="ARBA00004514"/>
    </source>
</evidence>
<dbReference type="EMBL" id="PDOE01000001">
    <property type="protein sequence ID" value="RKL68802.1"/>
    <property type="molecule type" value="Genomic_DNA"/>
</dbReference>
<dbReference type="GO" id="GO:0005829">
    <property type="term" value="C:cytosol"/>
    <property type="evidence" value="ECO:0007669"/>
    <property type="project" value="UniProtKB-SubCell"/>
</dbReference>
<evidence type="ECO:0000256" key="5">
    <source>
        <dbReference type="ARBA" id="ARBA00023186"/>
    </source>
</evidence>
<gene>
    <name evidence="6" type="primary">fliS</name>
    <name evidence="6" type="ORF">CR203_01795</name>
</gene>
<dbReference type="AlphaFoldDB" id="A0A3A9KE28"/>
<dbReference type="PANTHER" id="PTHR34773">
    <property type="entry name" value="FLAGELLAR SECRETION CHAPERONE FLIS"/>
    <property type="match status" value="1"/>
</dbReference>
<keyword evidence="6" id="KW-0969">Cilium</keyword>
<dbReference type="InterPro" id="IPR036584">
    <property type="entry name" value="FliS_sf"/>
</dbReference>
<keyword evidence="5" id="KW-0143">Chaperone</keyword>
<accession>A0A3A9KE28</accession>
<dbReference type="PANTHER" id="PTHR34773:SF1">
    <property type="entry name" value="FLAGELLAR SECRETION CHAPERONE FLIS"/>
    <property type="match status" value="1"/>
</dbReference>
<keyword evidence="6" id="KW-0966">Cell projection</keyword>
<keyword evidence="4" id="KW-1005">Bacterial flagellum biogenesis</keyword>
<dbReference type="OrthoDB" id="9792010at2"/>
<reference evidence="6 7" key="1">
    <citation type="submission" date="2017-10" db="EMBL/GenBank/DDBJ databases">
        <title>Bacillus sp. nov., a halophilic bacterium isolated from a Keqin Lake.</title>
        <authorList>
            <person name="Wang H."/>
        </authorList>
    </citation>
    <scope>NUCLEOTIDE SEQUENCE [LARGE SCALE GENOMIC DNA]</scope>
    <source>
        <strain evidence="6 7">KCTC 13187</strain>
    </source>
</reference>
<dbReference type="Gene3D" id="1.20.120.340">
    <property type="entry name" value="Flagellar protein FliS"/>
    <property type="match status" value="1"/>
</dbReference>
<protein>
    <submittedName>
        <fullName evidence="6">Flagellar export chaperone FliS</fullName>
    </submittedName>
</protein>
<dbReference type="GO" id="GO:0044780">
    <property type="term" value="P:bacterial-type flagellum assembly"/>
    <property type="evidence" value="ECO:0007669"/>
    <property type="project" value="InterPro"/>
</dbReference>
<evidence type="ECO:0000313" key="6">
    <source>
        <dbReference type="EMBL" id="RKL68802.1"/>
    </source>
</evidence>
<keyword evidence="7" id="KW-1185">Reference proteome</keyword>